<dbReference type="RefSeq" id="WP_313794620.1">
    <property type="nucleotide sequence ID" value="NZ_CP102453.1"/>
</dbReference>
<dbReference type="Proteomes" id="UP001315967">
    <property type="component" value="Chromosome"/>
</dbReference>
<proteinExistence type="predicted"/>
<dbReference type="Gene3D" id="3.40.190.10">
    <property type="entry name" value="Periplasmic binding protein-like II"/>
    <property type="match status" value="2"/>
</dbReference>
<gene>
    <name evidence="2" type="ORF">NRE15_05660</name>
</gene>
<feature type="signal peptide" evidence="1">
    <location>
        <begin position="1"/>
        <end position="28"/>
    </location>
</feature>
<reference evidence="2 3" key="1">
    <citation type="submission" date="2022-08" db="EMBL/GenBank/DDBJ databases">
        <title>Aerococcaceae sp. nov isolated from spoiled eye mask.</title>
        <authorList>
            <person name="Zhou G."/>
            <person name="Xie X.-B."/>
            <person name="Shi Q.-S."/>
            <person name="Wang Y.-S."/>
            <person name="Wen X."/>
            <person name="Peng H."/>
            <person name="Yang X.-J."/>
            <person name="Tao H.-B."/>
            <person name="Huang X.-M."/>
        </authorList>
    </citation>
    <scope>NUCLEOTIDE SEQUENCE [LARGE SCALE GENOMIC DNA]</scope>
    <source>
        <strain evidence="3">DM20194951</strain>
    </source>
</reference>
<dbReference type="SUPFAM" id="SSF53850">
    <property type="entry name" value="Periplasmic binding protein-like II"/>
    <property type="match status" value="1"/>
</dbReference>
<sequence>MKFSQTMRFLAASAIAASVFVNPVLATAQDGLPEPGDFSEPVEMQLSGMVTKGRAVDGNWVQTRLEEMFNIKIENTFTDTWDSTQNSIMVASNDLPDAFNMTGGGLTPLEFYQDGLTRSIPREMIEKYAPLYTAAMNELESGLGWRISQNPDNPDEQLYLIGVQPQADGLLWVPSLRMDWLENLGFEIPEDAEPIGDSDGYERIYWTDTSYSLDELEEILTAFTFDDPDGNGQDDTYGILPTNDNLLWAQTLLGAYGLSADYNLLENDTLTDPMVSERYKEWLLKMNDWYNKGIMDPEWTTLSTQMAWEKYSNNQIGYFIAQKTYLAQESWTDGRAPQNILDANPEAKILAFHPETGPYGDQGQQSFYPVTFLGDAMQIGADVTDEELARYLQIYDFMTYNPEGVWTTYGIPGEHSDWRGEEGKSTLIVRPEYDLEEGEMGFWSYSPRSYPGDRYLWLTEMKTLELMERFFTVPEYVEAMAIRPYKHDLFTETDYADLVSRYDSQLTTLESEFRMNGITNVIDIEADWDNYVDTWMNNGGREILAELEKAPVVEDLRSGNFD</sequence>
<evidence type="ECO:0000256" key="1">
    <source>
        <dbReference type="SAM" id="SignalP"/>
    </source>
</evidence>
<protein>
    <submittedName>
        <fullName evidence="2">ABC transporter substrate-binding protein</fullName>
    </submittedName>
</protein>
<name>A0ABY5P8Q8_9LACT</name>
<evidence type="ECO:0000313" key="2">
    <source>
        <dbReference type="EMBL" id="UUX35127.1"/>
    </source>
</evidence>
<dbReference type="EMBL" id="CP102453">
    <property type="protein sequence ID" value="UUX35127.1"/>
    <property type="molecule type" value="Genomic_DNA"/>
</dbReference>
<feature type="chain" id="PRO_5045583005" evidence="1">
    <location>
        <begin position="29"/>
        <end position="562"/>
    </location>
</feature>
<accession>A0ABY5P8Q8</accession>
<keyword evidence="1" id="KW-0732">Signal</keyword>
<organism evidence="2 3">
    <name type="scientific">Fundicoccus culcitae</name>
    <dbReference type="NCBI Taxonomy" id="2969821"/>
    <lineage>
        <taxon>Bacteria</taxon>
        <taxon>Bacillati</taxon>
        <taxon>Bacillota</taxon>
        <taxon>Bacilli</taxon>
        <taxon>Lactobacillales</taxon>
        <taxon>Aerococcaceae</taxon>
        <taxon>Fundicoccus</taxon>
    </lineage>
</organism>
<evidence type="ECO:0000313" key="3">
    <source>
        <dbReference type="Proteomes" id="UP001315967"/>
    </source>
</evidence>
<keyword evidence="3" id="KW-1185">Reference proteome</keyword>